<feature type="transmembrane region" description="Helical" evidence="8">
    <location>
        <begin position="38"/>
        <end position="57"/>
    </location>
</feature>
<keyword evidence="12" id="KW-1185">Reference proteome</keyword>
<evidence type="ECO:0000256" key="2">
    <source>
        <dbReference type="ARBA" id="ARBA00022475"/>
    </source>
</evidence>
<dbReference type="EMBL" id="PSYR01000001">
    <property type="protein sequence ID" value="RCN58390.1"/>
    <property type="molecule type" value="Genomic_DNA"/>
</dbReference>
<organism evidence="11 12">
    <name type="scientific">Acidiferrobacter thiooxydans</name>
    <dbReference type="NCBI Taxonomy" id="163359"/>
    <lineage>
        <taxon>Bacteria</taxon>
        <taxon>Pseudomonadati</taxon>
        <taxon>Pseudomonadota</taxon>
        <taxon>Gammaproteobacteria</taxon>
        <taxon>Acidiferrobacterales</taxon>
        <taxon>Acidiferrobacteraceae</taxon>
        <taxon>Acidiferrobacter</taxon>
    </lineage>
</organism>
<dbReference type="AlphaFoldDB" id="A0A368HJC8"/>
<name>A0A368HJC8_9GAMM</name>
<evidence type="ECO:0000313" key="12">
    <source>
        <dbReference type="Proteomes" id="UP000253250"/>
    </source>
</evidence>
<evidence type="ECO:0000259" key="10">
    <source>
        <dbReference type="Pfam" id="PF18583"/>
    </source>
</evidence>
<dbReference type="GO" id="GO:0005886">
    <property type="term" value="C:plasma membrane"/>
    <property type="evidence" value="ECO:0007669"/>
    <property type="project" value="UniProtKB-SubCell"/>
</dbReference>
<keyword evidence="3 11" id="KW-0328">Glycosyltransferase</keyword>
<accession>A0A368HJC8</accession>
<protein>
    <submittedName>
        <fullName evidence="11">Dolichyl-phosphate-mannose--protein mannosyltransferase</fullName>
    </submittedName>
</protein>
<keyword evidence="4 11" id="KW-0808">Transferase</keyword>
<feature type="transmembrane region" description="Helical" evidence="8">
    <location>
        <begin position="353"/>
        <end position="373"/>
    </location>
</feature>
<dbReference type="GO" id="GO:0010041">
    <property type="term" value="P:response to iron(III) ion"/>
    <property type="evidence" value="ECO:0007669"/>
    <property type="project" value="TreeGrafter"/>
</dbReference>
<feature type="transmembrane region" description="Helical" evidence="8">
    <location>
        <begin position="417"/>
        <end position="437"/>
    </location>
</feature>
<evidence type="ECO:0000259" key="9">
    <source>
        <dbReference type="Pfam" id="PF13231"/>
    </source>
</evidence>
<evidence type="ECO:0000256" key="4">
    <source>
        <dbReference type="ARBA" id="ARBA00022679"/>
    </source>
</evidence>
<feature type="transmembrane region" description="Helical" evidence="8">
    <location>
        <begin position="444"/>
        <end position="462"/>
    </location>
</feature>
<dbReference type="InterPro" id="IPR050297">
    <property type="entry name" value="LipidA_mod_glycosyltrf_83"/>
</dbReference>
<feature type="transmembrane region" description="Helical" evidence="8">
    <location>
        <begin position="292"/>
        <end position="311"/>
    </location>
</feature>
<evidence type="ECO:0000256" key="8">
    <source>
        <dbReference type="SAM" id="Phobius"/>
    </source>
</evidence>
<feature type="transmembrane region" description="Helical" evidence="8">
    <location>
        <begin position="242"/>
        <end position="260"/>
    </location>
</feature>
<dbReference type="Proteomes" id="UP000253250">
    <property type="component" value="Unassembled WGS sequence"/>
</dbReference>
<sequence>MPPPRLPYAAHMCYPAAQIQMPSAMSSTPNTARPTHRWLPDVILVTFVAALLFGIMLGTRELGVPDEARYSEIPREMVATGHYITPRLDGVLYFEKPPLFYWLQTVSIHLFGLGQWSMRFWTAFFAVLGCVAVYITGRALYNRRTGLMSAMVLGTSLLYFGMGHVVTLDMTVSVLLSLSLFTFMLANRAPPGRTRRLGMWGAFLWAALATLTKGLIGIVFPMMAIGLWIIALWDWSILKRMYLPSGFALFFLVAAPWHILMQLKHPTFLHYYFVRQHFERYLTHVAHRYQPFWYFLPVLLAGILPWTAFIVQTARFHLGFAWRDRRRHAETLLLVIWVVSIFAFFSASDSKLVPYILPVFPPLAILIGRYLDHRWDRALGRGDRWAFRAIAPVGVALGAAAAFIVPATRPSLEPHTMAIAMALLGATLALTAIASAWAGLRRGFAAGVIVLTVGFSVFLLGVNASAPYLDTRTVKALVLKLRPRLTPHAIVACYGWYYQDVPFYLRRRVEVVNYKGELGYGATLEKTPWIMRGPAFWRQWNSGRTVYMVTSRATYQRLRQRGIRMYMVAQNAFNVVVGNKAP</sequence>
<reference evidence="11 12" key="1">
    <citation type="submission" date="2018-02" db="EMBL/GenBank/DDBJ databases">
        <title>Insights into the biology of acidophilic members of the Acidiferrobacteraceae family derived from comparative genomic analyses.</title>
        <authorList>
            <person name="Issotta F."/>
            <person name="Thyssen C."/>
            <person name="Mena C."/>
            <person name="Moya A."/>
            <person name="Bellenberg S."/>
            <person name="Sproer C."/>
            <person name="Covarrubias P.C."/>
            <person name="Sand W."/>
            <person name="Quatrini R."/>
            <person name="Vera M."/>
        </authorList>
    </citation>
    <scope>NUCLEOTIDE SEQUENCE [LARGE SCALE GENOMIC DNA]</scope>
    <source>
        <strain evidence="12">m-1</strain>
    </source>
</reference>
<proteinExistence type="predicted"/>
<dbReference type="GO" id="GO:0009103">
    <property type="term" value="P:lipopolysaccharide biosynthetic process"/>
    <property type="evidence" value="ECO:0007669"/>
    <property type="project" value="UniProtKB-ARBA"/>
</dbReference>
<gene>
    <name evidence="11" type="ORF">C4900_00895</name>
</gene>
<keyword evidence="6 8" id="KW-1133">Transmembrane helix</keyword>
<keyword evidence="7 8" id="KW-0472">Membrane</keyword>
<comment type="caution">
    <text evidence="11">The sequence shown here is derived from an EMBL/GenBank/DDBJ whole genome shotgun (WGS) entry which is preliminary data.</text>
</comment>
<keyword evidence="5 8" id="KW-0812">Transmembrane</keyword>
<evidence type="ECO:0000256" key="7">
    <source>
        <dbReference type="ARBA" id="ARBA00023136"/>
    </source>
</evidence>
<keyword evidence="2" id="KW-1003">Cell membrane</keyword>
<feature type="domain" description="Glycosyltransferase RgtA/B/C/D-like" evidence="9">
    <location>
        <begin position="96"/>
        <end position="258"/>
    </location>
</feature>
<evidence type="ECO:0000256" key="5">
    <source>
        <dbReference type="ARBA" id="ARBA00022692"/>
    </source>
</evidence>
<dbReference type="PANTHER" id="PTHR33908">
    <property type="entry name" value="MANNOSYLTRANSFERASE YKCB-RELATED"/>
    <property type="match status" value="1"/>
</dbReference>
<comment type="subcellular location">
    <subcellularLocation>
        <location evidence="1">Cell membrane</location>
        <topology evidence="1">Multi-pass membrane protein</topology>
    </subcellularLocation>
</comment>
<feature type="domain" description="Aminoarabinose transferase C-terminal" evidence="10">
    <location>
        <begin position="478"/>
        <end position="578"/>
    </location>
</feature>
<dbReference type="InterPro" id="IPR038731">
    <property type="entry name" value="RgtA/B/C-like"/>
</dbReference>
<evidence type="ECO:0000256" key="3">
    <source>
        <dbReference type="ARBA" id="ARBA00022676"/>
    </source>
</evidence>
<evidence type="ECO:0000313" key="11">
    <source>
        <dbReference type="EMBL" id="RCN58390.1"/>
    </source>
</evidence>
<dbReference type="Pfam" id="PF13231">
    <property type="entry name" value="PMT_2"/>
    <property type="match status" value="1"/>
</dbReference>
<dbReference type="InterPro" id="IPR040845">
    <property type="entry name" value="Arnt_C"/>
</dbReference>
<dbReference type="GO" id="GO:0016763">
    <property type="term" value="F:pentosyltransferase activity"/>
    <property type="evidence" value="ECO:0007669"/>
    <property type="project" value="TreeGrafter"/>
</dbReference>
<evidence type="ECO:0000256" key="6">
    <source>
        <dbReference type="ARBA" id="ARBA00022989"/>
    </source>
</evidence>
<dbReference type="Pfam" id="PF18583">
    <property type="entry name" value="Arnt_C"/>
    <property type="match status" value="1"/>
</dbReference>
<evidence type="ECO:0000256" key="1">
    <source>
        <dbReference type="ARBA" id="ARBA00004651"/>
    </source>
</evidence>
<feature type="transmembrane region" description="Helical" evidence="8">
    <location>
        <begin position="331"/>
        <end position="347"/>
    </location>
</feature>
<feature type="transmembrane region" description="Helical" evidence="8">
    <location>
        <begin position="385"/>
        <end position="405"/>
    </location>
</feature>
<feature type="transmembrane region" description="Helical" evidence="8">
    <location>
        <begin position="157"/>
        <end position="183"/>
    </location>
</feature>
<feature type="transmembrane region" description="Helical" evidence="8">
    <location>
        <begin position="118"/>
        <end position="136"/>
    </location>
</feature>
<feature type="transmembrane region" description="Helical" evidence="8">
    <location>
        <begin position="203"/>
        <end position="230"/>
    </location>
</feature>
<dbReference type="PANTHER" id="PTHR33908:SF3">
    <property type="entry name" value="UNDECAPRENYL PHOSPHATE-ALPHA-4-AMINO-4-DEOXY-L-ARABINOSE ARABINOSYL TRANSFERASE"/>
    <property type="match status" value="1"/>
</dbReference>